<keyword evidence="5" id="KW-0460">Magnesium</keyword>
<comment type="caution">
    <text evidence="7">The sequence shown here is derived from an EMBL/GenBank/DDBJ whole genome shotgun (WGS) entry which is preliminary data.</text>
</comment>
<dbReference type="PANTHER" id="PTHR22748">
    <property type="entry name" value="AP ENDONUCLEASE"/>
    <property type="match status" value="1"/>
</dbReference>
<evidence type="ECO:0000256" key="5">
    <source>
        <dbReference type="ARBA" id="ARBA00022842"/>
    </source>
</evidence>
<dbReference type="CDD" id="cd10281">
    <property type="entry name" value="Nape_like_AP-endo"/>
    <property type="match status" value="1"/>
</dbReference>
<name>A0ABW4ZIA0_9SPHI</name>
<protein>
    <submittedName>
        <fullName evidence="7">Exodeoxyribonuclease III</fullName>
        <ecNumber evidence="7">3.1.11.2</ecNumber>
    </submittedName>
</protein>
<dbReference type="GO" id="GO:0008311">
    <property type="term" value="F:double-stranded DNA 3'-5' DNA exonuclease activity"/>
    <property type="evidence" value="ECO:0007669"/>
    <property type="project" value="UniProtKB-EC"/>
</dbReference>
<dbReference type="InterPro" id="IPR004808">
    <property type="entry name" value="AP_endonuc_1"/>
</dbReference>
<dbReference type="Proteomes" id="UP001597387">
    <property type="component" value="Unassembled WGS sequence"/>
</dbReference>
<dbReference type="InterPro" id="IPR020847">
    <property type="entry name" value="AP_endonuclease_F1_BS"/>
</dbReference>
<dbReference type="InterPro" id="IPR036691">
    <property type="entry name" value="Endo/exonu/phosph_ase_sf"/>
</dbReference>
<organism evidence="7 8">
    <name type="scientific">Paradesertivirga mongoliensis</name>
    <dbReference type="NCBI Taxonomy" id="2100740"/>
    <lineage>
        <taxon>Bacteria</taxon>
        <taxon>Pseudomonadati</taxon>
        <taxon>Bacteroidota</taxon>
        <taxon>Sphingobacteriia</taxon>
        <taxon>Sphingobacteriales</taxon>
        <taxon>Sphingobacteriaceae</taxon>
        <taxon>Paradesertivirga</taxon>
    </lineage>
</organism>
<proteinExistence type="inferred from homology"/>
<feature type="domain" description="Endonuclease/exonuclease/phosphatase" evidence="6">
    <location>
        <begin position="4"/>
        <end position="247"/>
    </location>
</feature>
<dbReference type="Gene3D" id="3.60.10.10">
    <property type="entry name" value="Endonuclease/exonuclease/phosphatase"/>
    <property type="match status" value="1"/>
</dbReference>
<dbReference type="RefSeq" id="WP_255899278.1">
    <property type="nucleotide sequence ID" value="NZ_JAFMZO010000001.1"/>
</dbReference>
<evidence type="ECO:0000256" key="3">
    <source>
        <dbReference type="ARBA" id="ARBA00022723"/>
    </source>
</evidence>
<dbReference type="PROSITE" id="PS51435">
    <property type="entry name" value="AP_NUCLEASE_F1_4"/>
    <property type="match status" value="1"/>
</dbReference>
<evidence type="ECO:0000256" key="4">
    <source>
        <dbReference type="ARBA" id="ARBA00022801"/>
    </source>
</evidence>
<dbReference type="PANTHER" id="PTHR22748:SF6">
    <property type="entry name" value="DNA-(APURINIC OR APYRIMIDINIC SITE) ENDONUCLEASE"/>
    <property type="match status" value="1"/>
</dbReference>
<reference evidence="8" key="1">
    <citation type="journal article" date="2019" name="Int. J. Syst. Evol. Microbiol.">
        <title>The Global Catalogue of Microorganisms (GCM) 10K type strain sequencing project: providing services to taxonomists for standard genome sequencing and annotation.</title>
        <authorList>
            <consortium name="The Broad Institute Genomics Platform"/>
            <consortium name="The Broad Institute Genome Sequencing Center for Infectious Disease"/>
            <person name="Wu L."/>
            <person name="Ma J."/>
        </authorList>
    </citation>
    <scope>NUCLEOTIDE SEQUENCE [LARGE SCALE GENOMIC DNA]</scope>
    <source>
        <strain evidence="8">KCTC 42217</strain>
    </source>
</reference>
<evidence type="ECO:0000259" key="6">
    <source>
        <dbReference type="Pfam" id="PF03372"/>
    </source>
</evidence>
<keyword evidence="4 7" id="KW-0378">Hydrolase</keyword>
<dbReference type="NCBIfam" id="TIGR00195">
    <property type="entry name" value="exoDNase_III"/>
    <property type="match status" value="1"/>
</dbReference>
<dbReference type="NCBIfam" id="TIGR00633">
    <property type="entry name" value="xth"/>
    <property type="match status" value="1"/>
</dbReference>
<dbReference type="PROSITE" id="PS00726">
    <property type="entry name" value="AP_NUCLEASE_F1_1"/>
    <property type="match status" value="1"/>
</dbReference>
<dbReference type="InterPro" id="IPR005135">
    <property type="entry name" value="Endo/exonuclease/phosphatase"/>
</dbReference>
<keyword evidence="3" id="KW-0479">Metal-binding</keyword>
<evidence type="ECO:0000256" key="1">
    <source>
        <dbReference type="ARBA" id="ARBA00001946"/>
    </source>
</evidence>
<comment type="cofactor">
    <cofactor evidence="1">
        <name>Mg(2+)</name>
        <dbReference type="ChEBI" id="CHEBI:18420"/>
    </cofactor>
</comment>
<comment type="similarity">
    <text evidence="2">Belongs to the DNA repair enzymes AP/ExoA family.</text>
</comment>
<dbReference type="Pfam" id="PF03372">
    <property type="entry name" value="Exo_endo_phos"/>
    <property type="match status" value="1"/>
</dbReference>
<accession>A0ABW4ZIA0</accession>
<gene>
    <name evidence="7" type="ORF">ACFSJU_03570</name>
</gene>
<sequence>MKIVTYNVNGIRSAFSKNWLLWLQTVDADVVCLQEIKANPDQLAELLTHIELMGYEHYWYPAQKKGYSGTAILTRQTPLKVEYGCGHCDYDFEGRILRADFEGLSVMSTYFPSGSSGDIRQDFKYRFLEDFQQYIDTLKQERPKMVISGDYNICHKPIDIHNPKSNANSSGFLPAEREWMENFVSTGFIDSFRYFNQDPHHYTWWSFRAGARKKNLGWRIDYNMVSKELEPHLKRSAILCEAVHSDHCPVLLELNI</sequence>
<dbReference type="SUPFAM" id="SSF56219">
    <property type="entry name" value="DNase I-like"/>
    <property type="match status" value="1"/>
</dbReference>
<keyword evidence="8" id="KW-1185">Reference proteome</keyword>
<dbReference type="EC" id="3.1.11.2" evidence="7"/>
<evidence type="ECO:0000256" key="2">
    <source>
        <dbReference type="ARBA" id="ARBA00007092"/>
    </source>
</evidence>
<evidence type="ECO:0000313" key="7">
    <source>
        <dbReference type="EMBL" id="MFD2161455.1"/>
    </source>
</evidence>
<dbReference type="EMBL" id="JBHUHZ010000001">
    <property type="protein sequence ID" value="MFD2161455.1"/>
    <property type="molecule type" value="Genomic_DNA"/>
</dbReference>
<evidence type="ECO:0000313" key="8">
    <source>
        <dbReference type="Proteomes" id="UP001597387"/>
    </source>
</evidence>